<evidence type="ECO:0000256" key="1">
    <source>
        <dbReference type="SAM" id="Coils"/>
    </source>
</evidence>
<feature type="region of interest" description="Disordered" evidence="2">
    <location>
        <begin position="82"/>
        <end position="104"/>
    </location>
</feature>
<feature type="region of interest" description="Disordered" evidence="2">
    <location>
        <begin position="1"/>
        <end position="45"/>
    </location>
</feature>
<dbReference type="GO" id="GO:0006281">
    <property type="term" value="P:DNA repair"/>
    <property type="evidence" value="ECO:0007669"/>
    <property type="project" value="TreeGrafter"/>
</dbReference>
<dbReference type="KEGG" id="pxu:106120605"/>
<evidence type="ECO:0000313" key="3">
    <source>
        <dbReference type="RefSeq" id="XP_013171412.1"/>
    </source>
</evidence>
<reference evidence="3" key="1">
    <citation type="submission" date="2025-08" db="UniProtKB">
        <authorList>
            <consortium name="RefSeq"/>
        </authorList>
    </citation>
    <scope>IDENTIFICATION</scope>
</reference>
<dbReference type="RefSeq" id="XP_013171412.1">
    <property type="nucleotide sequence ID" value="XM_013315958.1"/>
</dbReference>
<dbReference type="GO" id="GO:0000077">
    <property type="term" value="P:DNA damage checkpoint signaling"/>
    <property type="evidence" value="ECO:0007669"/>
    <property type="project" value="InterPro"/>
</dbReference>
<keyword evidence="1" id="KW-0175">Coiled coil</keyword>
<sequence length="802" mass="91009">MSKRVYYPQQQGERKRAKLDVSRTDNHLALSQNNDRNKDQNEDNWGDEVDDEILLLASQACEQAYTDVDSSLPDYSICMKPSSTSTQNFDPGPSTSTNSDPFKKPINNPLNFTSDPFKKPHNTPNFNSPSIKNKCNLISSPLPNISRSVQNTNPNVIEDMIFNDKVHKGDTDYVYRQLLQLQEENSKLKSENGKLLEKCMTKEGEVSILRTHLKTSQAAADNARLEKIKVQERVQMEWTDKLAVANNQLQDLKTQLDFKNLEITSIKEKCKMLESSKVRLTQVNIPKHDISLSHRNSMYGMRDSLSSTQMARVKTSCKNVQTECGTLPNIIQLNIAYRQDQKKLTRLLPLTVESSTEQYSLLEFNEKLQKPSDNLNNRCKVFSSFHRIPNTPCPRADVRCKVTLNDVYKDLASIAADGSDEVEQKILNIIKAAKIILQDVEHTLNTLELRMTTAFQKEIDEKYIDASANYLVVSEEDLISGKSLYKEEQAVTARRITSVLYHVLEDSRAAGLFIREDIDISIHEGTPLLEIIQRICILLDKTSCAVLFSGFLQAVIQFLYRILIQSNKNITNKILKVIKTIIESRPMLFVSCASLRVLRELWSTDTTDMLCRGSTAGNLKLDYDQGVLLYKKDSCFLQVLLKQIEAALKCIERQKLKEQAASLCTDLLLFYTDLNMLQDSQHKPSCECRQTLLQVIVFALKICAVMLSGDMAECESRLLSVCRGGLLVLQRCAARDEVCQLAHCEGHLLQYCHIMLAHTHDELHSNMLSEVTSSLQSSPEESPPSYHTEPWLKSFHTFSLAD</sequence>
<feature type="compositionally biased region" description="Basic and acidic residues" evidence="2">
    <location>
        <begin position="12"/>
        <end position="26"/>
    </location>
</feature>
<gene>
    <name evidence="3" type="primary">LOC106120605</name>
</gene>
<organism evidence="3">
    <name type="scientific">Papilio xuthus</name>
    <name type="common">Asian swallowtail butterfly</name>
    <dbReference type="NCBI Taxonomy" id="66420"/>
    <lineage>
        <taxon>Eukaryota</taxon>
        <taxon>Metazoa</taxon>
        <taxon>Ecdysozoa</taxon>
        <taxon>Arthropoda</taxon>
        <taxon>Hexapoda</taxon>
        <taxon>Insecta</taxon>
        <taxon>Pterygota</taxon>
        <taxon>Neoptera</taxon>
        <taxon>Endopterygota</taxon>
        <taxon>Lepidoptera</taxon>
        <taxon>Glossata</taxon>
        <taxon>Ditrysia</taxon>
        <taxon>Papilionoidea</taxon>
        <taxon>Papilionidae</taxon>
        <taxon>Papilioninae</taxon>
        <taxon>Papilio</taxon>
    </lineage>
</organism>
<dbReference type="Proteomes" id="UP000694872">
    <property type="component" value="Unplaced"/>
</dbReference>
<evidence type="ECO:0000256" key="2">
    <source>
        <dbReference type="SAM" id="MobiDB-lite"/>
    </source>
</evidence>
<feature type="coiled-coil region" evidence="1">
    <location>
        <begin position="235"/>
        <end position="269"/>
    </location>
</feature>
<name>A0AAJ6ZF76_PAPXU</name>
<dbReference type="AlphaFoldDB" id="A0AAJ6ZF76"/>
<dbReference type="PANTHER" id="PTHR28594">
    <property type="entry name" value="ATR-INTERACTING PROTEIN"/>
    <property type="match status" value="1"/>
</dbReference>
<protein>
    <submittedName>
        <fullName evidence="3">Uncharacterized protein LOC106120605</fullName>
    </submittedName>
</protein>
<dbReference type="GeneID" id="106120605"/>
<dbReference type="InterPro" id="IPR033349">
    <property type="entry name" value="ATRIP"/>
</dbReference>
<dbReference type="PANTHER" id="PTHR28594:SF1">
    <property type="entry name" value="ATR-INTERACTING PROTEIN"/>
    <property type="match status" value="1"/>
</dbReference>
<accession>A0AAJ6ZF76</accession>
<feature type="compositionally biased region" description="Polar residues" evidence="2">
    <location>
        <begin position="82"/>
        <end position="100"/>
    </location>
</feature>
<proteinExistence type="predicted"/>